<comment type="caution">
    <text evidence="2">The sequence shown here is derived from an EMBL/GenBank/DDBJ whole genome shotgun (WGS) entry which is preliminary data.</text>
</comment>
<dbReference type="EMBL" id="QEWK01000023">
    <property type="protein sequence ID" value="RXX20117.1"/>
    <property type="molecule type" value="Genomic_DNA"/>
</dbReference>
<proteinExistence type="predicted"/>
<dbReference type="Proteomes" id="UP000289921">
    <property type="component" value="Unassembled WGS sequence"/>
</dbReference>
<feature type="non-terminal residue" evidence="2">
    <location>
        <position position="95"/>
    </location>
</feature>
<protein>
    <submittedName>
        <fullName evidence="2">Uncharacterized protein</fullName>
    </submittedName>
</protein>
<reference evidence="2 3" key="1">
    <citation type="submission" date="2018-05" db="EMBL/GenBank/DDBJ databases">
        <title>Streptococcus from otitis media.</title>
        <authorList>
            <person name="Wayes A.M."/>
            <person name="Jakubovics N.S."/>
        </authorList>
    </citation>
    <scope>NUCLEOTIDE SEQUENCE [LARGE SCALE GENOMIC DNA]</scope>
    <source>
        <strain evidence="2 3">NU39</strain>
    </source>
</reference>
<accession>A0A4Q2FJF6</accession>
<feature type="chain" id="PRO_5020344723" evidence="1">
    <location>
        <begin position="29"/>
        <end position="95"/>
    </location>
</feature>
<feature type="signal peptide" evidence="1">
    <location>
        <begin position="1"/>
        <end position="28"/>
    </location>
</feature>
<keyword evidence="1" id="KW-0732">Signal</keyword>
<evidence type="ECO:0000313" key="3">
    <source>
        <dbReference type="Proteomes" id="UP000289921"/>
    </source>
</evidence>
<dbReference type="AlphaFoldDB" id="A0A4Q2FJF6"/>
<gene>
    <name evidence="2" type="ORF">DF217_10145</name>
</gene>
<evidence type="ECO:0000256" key="1">
    <source>
        <dbReference type="SAM" id="SignalP"/>
    </source>
</evidence>
<name>A0A4Q2FJF6_STROR</name>
<evidence type="ECO:0000313" key="2">
    <source>
        <dbReference type="EMBL" id="RXX20117.1"/>
    </source>
</evidence>
<organism evidence="2 3">
    <name type="scientific">Streptococcus oralis</name>
    <dbReference type="NCBI Taxonomy" id="1303"/>
    <lineage>
        <taxon>Bacteria</taxon>
        <taxon>Bacillati</taxon>
        <taxon>Bacillota</taxon>
        <taxon>Bacilli</taxon>
        <taxon>Lactobacillales</taxon>
        <taxon>Streptococcaceae</taxon>
        <taxon>Streptococcus</taxon>
    </lineage>
</organism>
<dbReference type="RefSeq" id="WP_164978813.1">
    <property type="nucleotide sequence ID" value="NZ_QEWK01000023.1"/>
</dbReference>
<sequence>MKTTKFFAVAISAGILTFSLASPSLAFAQSVAHPPKSHDARLQTKRLVLEESKVYSLQDVFNSSNLSVEEQEQITKDVLNFVEIEGNSMDRTIMR</sequence>